<dbReference type="Proteomes" id="UP000321429">
    <property type="component" value="Unassembled WGS sequence"/>
</dbReference>
<dbReference type="Pfam" id="PF00106">
    <property type="entry name" value="adh_short"/>
    <property type="match status" value="1"/>
</dbReference>
<dbReference type="Gene3D" id="3.40.50.720">
    <property type="entry name" value="NAD(P)-binding Rossmann-like Domain"/>
    <property type="match status" value="1"/>
</dbReference>
<reference evidence="5 6" key="1">
    <citation type="journal article" date="2015" name="Genome Announc.">
        <title>Expanding the biotechnology potential of lactobacilli through comparative genomics of 213 strains and associated genera.</title>
        <authorList>
            <person name="Sun Z."/>
            <person name="Harris H.M."/>
            <person name="McCann A."/>
            <person name="Guo C."/>
            <person name="Argimon S."/>
            <person name="Zhang W."/>
            <person name="Yang X."/>
            <person name="Jeffery I.B."/>
            <person name="Cooney J.C."/>
            <person name="Kagawa T.F."/>
            <person name="Liu W."/>
            <person name="Song Y."/>
            <person name="Salvetti E."/>
            <person name="Wrobel A."/>
            <person name="Rasinkangas P."/>
            <person name="Parkhill J."/>
            <person name="Rea M.C."/>
            <person name="O'Sullivan O."/>
            <person name="Ritari J."/>
            <person name="Douillard F.P."/>
            <person name="Paul Ross R."/>
            <person name="Yang R."/>
            <person name="Briner A.E."/>
            <person name="Felis G.E."/>
            <person name="de Vos W.M."/>
            <person name="Barrangou R."/>
            <person name="Klaenhammer T.R."/>
            <person name="Caufield P.W."/>
            <person name="Cui Y."/>
            <person name="Zhang H."/>
            <person name="O'Toole P.W."/>
        </authorList>
    </citation>
    <scope>NUCLEOTIDE SEQUENCE [LARGE SCALE GENOMIC DNA]</scope>
    <source>
        <strain evidence="5 6">DSM 22696</strain>
    </source>
</reference>
<evidence type="ECO:0000256" key="3">
    <source>
        <dbReference type="RuleBase" id="RU000363"/>
    </source>
</evidence>
<protein>
    <submittedName>
        <fullName evidence="4 5">Short-chain dehydrogenase</fullName>
    </submittedName>
</protein>
<comment type="similarity">
    <text evidence="1 3">Belongs to the short-chain dehydrogenases/reductases (SDR) family.</text>
</comment>
<dbReference type="PRINTS" id="PR00080">
    <property type="entry name" value="SDRFAMILY"/>
</dbReference>
<evidence type="ECO:0000256" key="2">
    <source>
        <dbReference type="ARBA" id="ARBA00023002"/>
    </source>
</evidence>
<dbReference type="InterPro" id="IPR036291">
    <property type="entry name" value="NAD(P)-bd_dom_sf"/>
</dbReference>
<dbReference type="OrthoDB" id="9775296at2"/>
<proteinExistence type="inferred from homology"/>
<dbReference type="SUPFAM" id="SSF51735">
    <property type="entry name" value="NAD(P)-binding Rossmann-fold domains"/>
    <property type="match status" value="1"/>
</dbReference>
<evidence type="ECO:0000256" key="1">
    <source>
        <dbReference type="ARBA" id="ARBA00006484"/>
    </source>
</evidence>
<dbReference type="EMBL" id="BJUD01000032">
    <property type="protein sequence ID" value="GEK29110.1"/>
    <property type="molecule type" value="Genomic_DNA"/>
</dbReference>
<evidence type="ECO:0000313" key="7">
    <source>
        <dbReference type="Proteomes" id="UP000321429"/>
    </source>
</evidence>
<dbReference type="STRING" id="348151.IV55_GL001212"/>
<organism evidence="5 6">
    <name type="scientific">Furfurilactobacillus siliginis</name>
    <dbReference type="NCBI Taxonomy" id="348151"/>
    <lineage>
        <taxon>Bacteria</taxon>
        <taxon>Bacillati</taxon>
        <taxon>Bacillota</taxon>
        <taxon>Bacilli</taxon>
        <taxon>Lactobacillales</taxon>
        <taxon>Lactobacillaceae</taxon>
        <taxon>Furfurilactobacillus</taxon>
    </lineage>
</organism>
<reference evidence="4 7" key="2">
    <citation type="submission" date="2019-07" db="EMBL/GenBank/DDBJ databases">
        <title>Whole genome shotgun sequence of Lactobacillus siliginis NBRC 101315.</title>
        <authorList>
            <person name="Hosoyama A."/>
            <person name="Uohara A."/>
            <person name="Ohji S."/>
            <person name="Ichikawa N."/>
        </authorList>
    </citation>
    <scope>NUCLEOTIDE SEQUENCE [LARGE SCALE GENOMIC DNA]</scope>
    <source>
        <strain evidence="4 7">NBRC 101315</strain>
    </source>
</reference>
<gene>
    <name evidence="5" type="ORF">IV55_GL001212</name>
    <name evidence="4" type="ORF">LSI01_14210</name>
</gene>
<name>A0A0R2L4I2_9LACO</name>
<dbReference type="PRINTS" id="PR00081">
    <property type="entry name" value="GDHRDH"/>
</dbReference>
<dbReference type="PROSITE" id="PS00061">
    <property type="entry name" value="ADH_SHORT"/>
    <property type="match status" value="1"/>
</dbReference>
<evidence type="ECO:0000313" key="6">
    <source>
        <dbReference type="Proteomes" id="UP000051139"/>
    </source>
</evidence>
<dbReference type="CDD" id="cd05374">
    <property type="entry name" value="17beta-HSD-like_SDR_c"/>
    <property type="match status" value="1"/>
</dbReference>
<dbReference type="EMBL" id="JQCB01000003">
    <property type="protein sequence ID" value="KRN96680.1"/>
    <property type="molecule type" value="Genomic_DNA"/>
</dbReference>
<comment type="caution">
    <text evidence="5">The sequence shown here is derived from an EMBL/GenBank/DDBJ whole genome shotgun (WGS) entry which is preliminary data.</text>
</comment>
<dbReference type="GO" id="GO:0016491">
    <property type="term" value="F:oxidoreductase activity"/>
    <property type="evidence" value="ECO:0007669"/>
    <property type="project" value="UniProtKB-KW"/>
</dbReference>
<keyword evidence="2" id="KW-0560">Oxidoreductase</keyword>
<keyword evidence="6" id="KW-1185">Reference proteome</keyword>
<evidence type="ECO:0000313" key="5">
    <source>
        <dbReference type="EMBL" id="KRN96680.1"/>
    </source>
</evidence>
<dbReference type="InterPro" id="IPR020904">
    <property type="entry name" value="Sc_DH/Rdtase_CS"/>
</dbReference>
<sequence length="270" mass="29108">MTMKTMLVTGVSSGVGLVTATKLAEQGHQVIGLARHATTQATLTQLGVELYDVDLANNQAIKATMATILSKHDHIDALLNIAGFAANGPLELVTDEQAKAQLEVNVLGVMRLIRAVLPTMRNQQSGTIVNVSSVMGQAYQPMLGWYAATKHALEVLTDTLRVEVAPFGIKVTLVEPNGIATPMSSGEAHFQKQFANSAYENLAQKMDALFKTGGTKSVSAESVADLIIKSALIKHPRPRYAIGYLAKTMMGMARFLPSSWYDKGLQRLLK</sequence>
<accession>A0A0R2L4I2</accession>
<dbReference type="RefSeq" id="WP_057809348.1">
    <property type="nucleotide sequence ID" value="NZ_BJUD01000032.1"/>
</dbReference>
<dbReference type="PATRIC" id="fig|348151.3.peg.1243"/>
<dbReference type="InterPro" id="IPR051911">
    <property type="entry name" value="SDR_oxidoreductase"/>
</dbReference>
<dbReference type="AlphaFoldDB" id="A0A0R2L4I2"/>
<dbReference type="InterPro" id="IPR002347">
    <property type="entry name" value="SDR_fam"/>
</dbReference>
<dbReference type="PANTHER" id="PTHR43976">
    <property type="entry name" value="SHORT CHAIN DEHYDROGENASE"/>
    <property type="match status" value="1"/>
</dbReference>
<dbReference type="PANTHER" id="PTHR43976:SF16">
    <property type="entry name" value="SHORT-CHAIN DEHYDROGENASE_REDUCTASE FAMILY PROTEIN"/>
    <property type="match status" value="1"/>
</dbReference>
<evidence type="ECO:0000313" key="4">
    <source>
        <dbReference type="EMBL" id="GEK29110.1"/>
    </source>
</evidence>
<dbReference type="Proteomes" id="UP000051139">
    <property type="component" value="Unassembled WGS sequence"/>
</dbReference>